<dbReference type="RefSeq" id="WP_167112606.1">
    <property type="nucleotide sequence ID" value="NZ_JAAQTO010000017.1"/>
</dbReference>
<keyword evidence="1" id="KW-1133">Transmembrane helix</keyword>
<proteinExistence type="predicted"/>
<keyword evidence="1" id="KW-0472">Membrane</keyword>
<organism evidence="2 3">
    <name type="scientific">Billgrantia bachuensis</name>
    <dbReference type="NCBI Taxonomy" id="2717286"/>
    <lineage>
        <taxon>Bacteria</taxon>
        <taxon>Pseudomonadati</taxon>
        <taxon>Pseudomonadota</taxon>
        <taxon>Gammaproteobacteria</taxon>
        <taxon>Oceanospirillales</taxon>
        <taxon>Halomonadaceae</taxon>
        <taxon>Billgrantia</taxon>
    </lineage>
</organism>
<evidence type="ECO:0000256" key="1">
    <source>
        <dbReference type="SAM" id="Phobius"/>
    </source>
</evidence>
<comment type="caution">
    <text evidence="2">The sequence shown here is derived from an EMBL/GenBank/DDBJ whole genome shotgun (WGS) entry which is preliminary data.</text>
</comment>
<dbReference type="Proteomes" id="UP001318321">
    <property type="component" value="Unassembled WGS sequence"/>
</dbReference>
<evidence type="ECO:0000313" key="2">
    <source>
        <dbReference type="EMBL" id="NIC05249.1"/>
    </source>
</evidence>
<feature type="transmembrane region" description="Helical" evidence="1">
    <location>
        <begin position="31"/>
        <end position="51"/>
    </location>
</feature>
<gene>
    <name evidence="2" type="ORF">HBJ55_07415</name>
</gene>
<keyword evidence="3" id="KW-1185">Reference proteome</keyword>
<evidence type="ECO:0008006" key="4">
    <source>
        <dbReference type="Google" id="ProtNLM"/>
    </source>
</evidence>
<keyword evidence="1" id="KW-0812">Transmembrane</keyword>
<reference evidence="2 3" key="1">
    <citation type="submission" date="2020-03" db="EMBL/GenBank/DDBJ databases">
        <title>Identification of Halomonas strains.</title>
        <authorList>
            <person name="Xiao Z."/>
            <person name="Dong F."/>
            <person name="Wang Z."/>
            <person name="Zhao J.-Y."/>
        </authorList>
    </citation>
    <scope>NUCLEOTIDE SEQUENCE [LARGE SCALE GENOMIC DNA]</scope>
    <source>
        <strain evidence="2 3">DX6</strain>
    </source>
</reference>
<name>A0ABX0PQM6_9GAMM</name>
<sequence>MSSMIIQEGARVAPVPFGWAAMLSADPSTQVTVVAGLLTCAYMLAQLFLIVRRARIEREKHEMAQREHRLAMDNLLAGRSDGDKS</sequence>
<protein>
    <recommendedName>
        <fullName evidence="4">Heme exporter protein D</fullName>
    </recommendedName>
</protein>
<accession>A0ABX0PQM6</accession>
<evidence type="ECO:0000313" key="3">
    <source>
        <dbReference type="Proteomes" id="UP001318321"/>
    </source>
</evidence>
<dbReference type="EMBL" id="JAAQTO010000017">
    <property type="protein sequence ID" value="NIC05249.1"/>
    <property type="molecule type" value="Genomic_DNA"/>
</dbReference>